<organism evidence="1">
    <name type="scientific">Rhizophora mucronata</name>
    <name type="common">Asiatic mangrove</name>
    <dbReference type="NCBI Taxonomy" id="61149"/>
    <lineage>
        <taxon>Eukaryota</taxon>
        <taxon>Viridiplantae</taxon>
        <taxon>Streptophyta</taxon>
        <taxon>Embryophyta</taxon>
        <taxon>Tracheophyta</taxon>
        <taxon>Spermatophyta</taxon>
        <taxon>Magnoliopsida</taxon>
        <taxon>eudicotyledons</taxon>
        <taxon>Gunneridae</taxon>
        <taxon>Pentapetalae</taxon>
        <taxon>rosids</taxon>
        <taxon>fabids</taxon>
        <taxon>Malpighiales</taxon>
        <taxon>Rhizophoraceae</taxon>
        <taxon>Rhizophora</taxon>
    </lineage>
</organism>
<sequence length="82" mass="9274">MTIFTPQLHNLSSIRAKCTNIEAYTSARKSTRHNIFLSPFFLPTLSTQRKGYLTNLPSNGSKLLLVVVILLKVVYSDKLLCF</sequence>
<dbReference type="EMBL" id="GGEC01025104">
    <property type="protein sequence ID" value="MBX05588.1"/>
    <property type="molecule type" value="Transcribed_RNA"/>
</dbReference>
<name>A0A2P2KIN7_RHIMU</name>
<dbReference type="AlphaFoldDB" id="A0A2P2KIN7"/>
<accession>A0A2P2KIN7</accession>
<reference evidence="1" key="1">
    <citation type="submission" date="2018-02" db="EMBL/GenBank/DDBJ databases">
        <title>Rhizophora mucronata_Transcriptome.</title>
        <authorList>
            <person name="Meera S.P."/>
            <person name="Sreeshan A."/>
            <person name="Augustine A."/>
        </authorList>
    </citation>
    <scope>NUCLEOTIDE SEQUENCE</scope>
    <source>
        <tissue evidence="1">Leaf</tissue>
    </source>
</reference>
<protein>
    <submittedName>
        <fullName evidence="1">Uncharacterized protein</fullName>
    </submittedName>
</protein>
<proteinExistence type="predicted"/>
<evidence type="ECO:0000313" key="1">
    <source>
        <dbReference type="EMBL" id="MBX05588.1"/>
    </source>
</evidence>